<dbReference type="InterPro" id="IPR036388">
    <property type="entry name" value="WH-like_DNA-bd_sf"/>
</dbReference>
<dbReference type="CDD" id="cd18794">
    <property type="entry name" value="SF2_C_RecQ"/>
    <property type="match status" value="1"/>
</dbReference>
<dbReference type="PANTHER" id="PTHR13710">
    <property type="entry name" value="DNA HELICASE RECQ FAMILY MEMBER"/>
    <property type="match status" value="1"/>
</dbReference>
<keyword evidence="6" id="KW-0227">DNA damage</keyword>
<dbReference type="InterPro" id="IPR032284">
    <property type="entry name" value="RecQ_Zn-bd"/>
</dbReference>
<comment type="similarity">
    <text evidence="3">Belongs to the helicase family. RecQ subfamily.</text>
</comment>
<dbReference type="EC" id="5.6.2.4" evidence="16"/>
<evidence type="ECO:0000259" key="18">
    <source>
        <dbReference type="PROSITE" id="PS51192"/>
    </source>
</evidence>
<evidence type="ECO:0000313" key="21">
    <source>
        <dbReference type="Proteomes" id="UP000553706"/>
    </source>
</evidence>
<dbReference type="InterPro" id="IPR010997">
    <property type="entry name" value="HRDC-like_sf"/>
</dbReference>
<dbReference type="FunFam" id="1.10.10.10:FF:000175">
    <property type="entry name" value="ATP-dependent DNA helicase RecQ"/>
    <property type="match status" value="1"/>
</dbReference>
<evidence type="ECO:0000256" key="9">
    <source>
        <dbReference type="ARBA" id="ARBA00022833"/>
    </source>
</evidence>
<keyword evidence="8 20" id="KW-0347">Helicase</keyword>
<dbReference type="InterPro" id="IPR018982">
    <property type="entry name" value="RQC_domain"/>
</dbReference>
<keyword evidence="5" id="KW-0547">Nucleotide-binding</keyword>
<dbReference type="Gene3D" id="1.10.150.80">
    <property type="entry name" value="HRDC domain"/>
    <property type="match status" value="1"/>
</dbReference>
<dbReference type="GO" id="GO:0005524">
    <property type="term" value="F:ATP binding"/>
    <property type="evidence" value="ECO:0007669"/>
    <property type="project" value="UniProtKB-KW"/>
</dbReference>
<feature type="domain" description="Helicase ATP-binding" evidence="18">
    <location>
        <begin position="39"/>
        <end position="207"/>
    </location>
</feature>
<dbReference type="GO" id="GO:0009432">
    <property type="term" value="P:SOS response"/>
    <property type="evidence" value="ECO:0007669"/>
    <property type="project" value="UniProtKB-UniRule"/>
</dbReference>
<organism evidence="20 21">
    <name type="scientific">Acidocella aromatica</name>
    <dbReference type="NCBI Taxonomy" id="1303579"/>
    <lineage>
        <taxon>Bacteria</taxon>
        <taxon>Pseudomonadati</taxon>
        <taxon>Pseudomonadota</taxon>
        <taxon>Alphaproteobacteria</taxon>
        <taxon>Acetobacterales</taxon>
        <taxon>Acidocellaceae</taxon>
        <taxon>Acidocella</taxon>
    </lineage>
</organism>
<dbReference type="InterPro" id="IPR002121">
    <property type="entry name" value="HRDC_dom"/>
</dbReference>
<dbReference type="SMART" id="SM00341">
    <property type="entry name" value="HRDC"/>
    <property type="match status" value="1"/>
</dbReference>
<protein>
    <recommendedName>
        <fullName evidence="16">DNA helicase RecQ</fullName>
        <ecNumber evidence="16">5.6.2.4</ecNumber>
    </recommendedName>
</protein>
<dbReference type="GO" id="GO:0006310">
    <property type="term" value="P:DNA recombination"/>
    <property type="evidence" value="ECO:0007669"/>
    <property type="project" value="UniProtKB-UniRule"/>
</dbReference>
<dbReference type="AlphaFoldDB" id="A0A840VMQ4"/>
<feature type="domain" description="Helicase C-terminal" evidence="19">
    <location>
        <begin position="228"/>
        <end position="376"/>
    </location>
</feature>
<dbReference type="GO" id="GO:0006281">
    <property type="term" value="P:DNA repair"/>
    <property type="evidence" value="ECO:0007669"/>
    <property type="project" value="UniProtKB-KW"/>
</dbReference>
<feature type="domain" description="HRDC" evidence="17">
    <location>
        <begin position="540"/>
        <end position="616"/>
    </location>
</feature>
<dbReference type="GO" id="GO:0006260">
    <property type="term" value="P:DNA replication"/>
    <property type="evidence" value="ECO:0007669"/>
    <property type="project" value="InterPro"/>
</dbReference>
<dbReference type="EMBL" id="JACHFJ010000016">
    <property type="protein sequence ID" value="MBB5374405.1"/>
    <property type="molecule type" value="Genomic_DNA"/>
</dbReference>
<dbReference type="SMART" id="SM00487">
    <property type="entry name" value="DEXDc"/>
    <property type="match status" value="1"/>
</dbReference>
<dbReference type="PROSITE" id="PS50967">
    <property type="entry name" value="HRDC"/>
    <property type="match status" value="1"/>
</dbReference>
<dbReference type="InterPro" id="IPR011545">
    <property type="entry name" value="DEAD/DEAH_box_helicase_dom"/>
</dbReference>
<dbReference type="FunFam" id="3.40.50.300:FF:000296">
    <property type="entry name" value="ATP-dependent DNA helicase RecQ"/>
    <property type="match status" value="1"/>
</dbReference>
<evidence type="ECO:0000256" key="5">
    <source>
        <dbReference type="ARBA" id="ARBA00022741"/>
    </source>
</evidence>
<dbReference type="GO" id="GO:0046872">
    <property type="term" value="F:metal ion binding"/>
    <property type="evidence" value="ECO:0007669"/>
    <property type="project" value="UniProtKB-KW"/>
</dbReference>
<comment type="cofactor">
    <cofactor evidence="1">
        <name>Mg(2+)</name>
        <dbReference type="ChEBI" id="CHEBI:18420"/>
    </cofactor>
</comment>
<evidence type="ECO:0000313" key="20">
    <source>
        <dbReference type="EMBL" id="MBB5374405.1"/>
    </source>
</evidence>
<dbReference type="Pfam" id="PF00271">
    <property type="entry name" value="Helicase_C"/>
    <property type="match status" value="1"/>
</dbReference>
<dbReference type="RefSeq" id="WP_183267422.1">
    <property type="nucleotide sequence ID" value="NZ_JACHFJ010000016.1"/>
</dbReference>
<name>A0A840VMQ4_9PROT</name>
<dbReference type="InterPro" id="IPR014001">
    <property type="entry name" value="Helicase_ATP-bd"/>
</dbReference>
<keyword evidence="12" id="KW-0233">DNA recombination</keyword>
<evidence type="ECO:0000256" key="1">
    <source>
        <dbReference type="ARBA" id="ARBA00001946"/>
    </source>
</evidence>
<dbReference type="InterPro" id="IPR004589">
    <property type="entry name" value="DNA_helicase_ATP-dep_RecQ"/>
</dbReference>
<dbReference type="InterPro" id="IPR027417">
    <property type="entry name" value="P-loop_NTPase"/>
</dbReference>
<dbReference type="NCBIfam" id="TIGR01389">
    <property type="entry name" value="recQ"/>
    <property type="match status" value="1"/>
</dbReference>
<dbReference type="Pfam" id="PF00270">
    <property type="entry name" value="DEAD"/>
    <property type="match status" value="1"/>
</dbReference>
<dbReference type="Gene3D" id="1.10.10.10">
    <property type="entry name" value="Winged helix-like DNA-binding domain superfamily/Winged helix DNA-binding domain"/>
    <property type="match status" value="1"/>
</dbReference>
<comment type="caution">
    <text evidence="20">The sequence shown here is derived from an EMBL/GenBank/DDBJ whole genome shotgun (WGS) entry which is preliminary data.</text>
</comment>
<evidence type="ECO:0000256" key="12">
    <source>
        <dbReference type="ARBA" id="ARBA00023172"/>
    </source>
</evidence>
<dbReference type="InterPro" id="IPR006293">
    <property type="entry name" value="DNA_helicase_ATP-dep_RecQ_bac"/>
</dbReference>
<comment type="catalytic activity">
    <reaction evidence="15">
        <text>Couples ATP hydrolysis with the unwinding of duplex DNA by translocating in the 3'-5' direction.</text>
        <dbReference type="EC" id="5.6.2.4"/>
    </reaction>
</comment>
<dbReference type="NCBIfam" id="TIGR00614">
    <property type="entry name" value="recQ_fam"/>
    <property type="match status" value="1"/>
</dbReference>
<dbReference type="GO" id="GO:0003677">
    <property type="term" value="F:DNA binding"/>
    <property type="evidence" value="ECO:0007669"/>
    <property type="project" value="UniProtKB-KW"/>
</dbReference>
<dbReference type="Proteomes" id="UP000553706">
    <property type="component" value="Unassembled WGS sequence"/>
</dbReference>
<keyword evidence="14" id="KW-0413">Isomerase</keyword>
<keyword evidence="21" id="KW-1185">Reference proteome</keyword>
<keyword evidence="11" id="KW-0238">DNA-binding</keyword>
<evidence type="ECO:0000256" key="10">
    <source>
        <dbReference type="ARBA" id="ARBA00022840"/>
    </source>
</evidence>
<evidence type="ECO:0000256" key="16">
    <source>
        <dbReference type="NCBIfam" id="TIGR01389"/>
    </source>
</evidence>
<evidence type="ECO:0000259" key="17">
    <source>
        <dbReference type="PROSITE" id="PS50967"/>
    </source>
</evidence>
<dbReference type="SMART" id="SM00490">
    <property type="entry name" value="HELICc"/>
    <property type="match status" value="1"/>
</dbReference>
<dbReference type="Gene3D" id="3.40.50.300">
    <property type="entry name" value="P-loop containing nucleotide triphosphate hydrolases"/>
    <property type="match status" value="2"/>
</dbReference>
<evidence type="ECO:0000256" key="14">
    <source>
        <dbReference type="ARBA" id="ARBA00023235"/>
    </source>
</evidence>
<evidence type="ECO:0000256" key="11">
    <source>
        <dbReference type="ARBA" id="ARBA00023125"/>
    </source>
</evidence>
<dbReference type="InterPro" id="IPR001650">
    <property type="entry name" value="Helicase_C-like"/>
</dbReference>
<evidence type="ECO:0000259" key="19">
    <source>
        <dbReference type="PROSITE" id="PS51194"/>
    </source>
</evidence>
<dbReference type="GO" id="GO:0005737">
    <property type="term" value="C:cytoplasm"/>
    <property type="evidence" value="ECO:0007669"/>
    <property type="project" value="TreeGrafter"/>
</dbReference>
<proteinExistence type="inferred from homology"/>
<evidence type="ECO:0000256" key="3">
    <source>
        <dbReference type="ARBA" id="ARBA00005446"/>
    </source>
</evidence>
<evidence type="ECO:0000256" key="7">
    <source>
        <dbReference type="ARBA" id="ARBA00022801"/>
    </source>
</evidence>
<keyword evidence="7 20" id="KW-0378">Hydrolase</keyword>
<dbReference type="FunFam" id="3.40.50.300:FF:000156">
    <property type="entry name" value="ATP-dependent DNA helicase recQ"/>
    <property type="match status" value="1"/>
</dbReference>
<evidence type="ECO:0000256" key="8">
    <source>
        <dbReference type="ARBA" id="ARBA00022806"/>
    </source>
</evidence>
<keyword evidence="9" id="KW-0862">Zinc</keyword>
<reference evidence="20 21" key="1">
    <citation type="submission" date="2020-08" db="EMBL/GenBank/DDBJ databases">
        <title>Genomic Encyclopedia of Type Strains, Phase IV (KMG-IV): sequencing the most valuable type-strain genomes for metagenomic binning, comparative biology and taxonomic classification.</title>
        <authorList>
            <person name="Goeker M."/>
        </authorList>
    </citation>
    <scope>NUCLEOTIDE SEQUENCE [LARGE SCALE GENOMIC DNA]</scope>
    <source>
        <strain evidence="20 21">DSM 27026</strain>
    </source>
</reference>
<dbReference type="CDD" id="cd17920">
    <property type="entry name" value="DEXHc_RecQ"/>
    <property type="match status" value="1"/>
</dbReference>
<comment type="cofactor">
    <cofactor evidence="2">
        <name>Zn(2+)</name>
        <dbReference type="ChEBI" id="CHEBI:29105"/>
    </cofactor>
</comment>
<keyword evidence="10" id="KW-0067">ATP-binding</keyword>
<dbReference type="Pfam" id="PF16124">
    <property type="entry name" value="RecQ_Zn_bind"/>
    <property type="match status" value="1"/>
</dbReference>
<dbReference type="PROSITE" id="PS51192">
    <property type="entry name" value="HELICASE_ATP_BIND_1"/>
    <property type="match status" value="1"/>
</dbReference>
<evidence type="ECO:0000256" key="15">
    <source>
        <dbReference type="ARBA" id="ARBA00034617"/>
    </source>
</evidence>
<evidence type="ECO:0000256" key="6">
    <source>
        <dbReference type="ARBA" id="ARBA00022763"/>
    </source>
</evidence>
<dbReference type="PANTHER" id="PTHR13710:SF105">
    <property type="entry name" value="ATP-DEPENDENT DNA HELICASE Q1"/>
    <property type="match status" value="1"/>
</dbReference>
<accession>A0A840VMQ4</accession>
<dbReference type="GO" id="GO:0043138">
    <property type="term" value="F:3'-5' DNA helicase activity"/>
    <property type="evidence" value="ECO:0007669"/>
    <property type="project" value="UniProtKB-EC"/>
</dbReference>
<dbReference type="InterPro" id="IPR044876">
    <property type="entry name" value="HRDC_dom_sf"/>
</dbReference>
<gene>
    <name evidence="20" type="ORF">HNP71_002679</name>
</gene>
<dbReference type="GO" id="GO:0009378">
    <property type="term" value="F:four-way junction helicase activity"/>
    <property type="evidence" value="ECO:0007669"/>
    <property type="project" value="TreeGrafter"/>
</dbReference>
<sequence>MDSPSPDITLPPNAVTDPHEVLHRLFGLSAFRGQQEAVVSHVIAGGDAIVLMPTGGGKSLCYQLPALCRGGVGIVVSPLIALMRDQVAALRQLGVAAAAMNSSLTGPERAQVRADLRAGRLKLLYAAPERLLMPDFLEMLDGVKIALFAIDEAHCVSQWGHDFRPEYLELAQLAARFPGVPRIALTATADPQTREDIAHRLALDEARLFLSSFDRPNIRYAVLRKEAPMRQLLTFLRAHEGESGIVYCLSRNTVEQTAAALNEHGIKALPYHARLPPEVRSANQDAFLTTEEGLVLVATVAFGMGVDKPDVRFVAHLDLPASLEAFYQETGRAGRDGLPAETLLLYGMQDLVMRRGMIEQSGAPAQVKQIERTKLDALLGVCETVTCRRQAILAHFGETLAQPCGNCDNCLTPAETWDGTVAAQKALSAVVRTRQRFGVGHLTDLLLGVKTEKIERFEHDKLPTFGVGTELDRKGWGSVFRQLIVRGALEVDHDNYGALCLTEAGEVILRGRESVRLRQETASGSARTLLKKKAGRLEVAAQDQALFEALRAERTRLAKEQNLPAYVIFHDATLAAIAAARPGGEADLAQIPGMGASKIERYGAMILGVVAAEEGR</sequence>
<evidence type="ECO:0000256" key="4">
    <source>
        <dbReference type="ARBA" id="ARBA00022723"/>
    </source>
</evidence>
<dbReference type="Pfam" id="PF09382">
    <property type="entry name" value="RQC"/>
    <property type="match status" value="1"/>
</dbReference>
<dbReference type="PROSITE" id="PS51194">
    <property type="entry name" value="HELICASE_CTER"/>
    <property type="match status" value="1"/>
</dbReference>
<dbReference type="GO" id="GO:0043590">
    <property type="term" value="C:bacterial nucleoid"/>
    <property type="evidence" value="ECO:0007669"/>
    <property type="project" value="TreeGrafter"/>
</dbReference>
<dbReference type="GO" id="GO:0016787">
    <property type="term" value="F:hydrolase activity"/>
    <property type="evidence" value="ECO:0007669"/>
    <property type="project" value="UniProtKB-KW"/>
</dbReference>
<dbReference type="GO" id="GO:0030894">
    <property type="term" value="C:replisome"/>
    <property type="evidence" value="ECO:0007669"/>
    <property type="project" value="TreeGrafter"/>
</dbReference>
<dbReference type="Pfam" id="PF00570">
    <property type="entry name" value="HRDC"/>
    <property type="match status" value="1"/>
</dbReference>
<dbReference type="SUPFAM" id="SSF47819">
    <property type="entry name" value="HRDC-like"/>
    <property type="match status" value="1"/>
</dbReference>
<dbReference type="SMART" id="SM00956">
    <property type="entry name" value="RQC"/>
    <property type="match status" value="1"/>
</dbReference>
<evidence type="ECO:0000256" key="13">
    <source>
        <dbReference type="ARBA" id="ARBA00023204"/>
    </source>
</evidence>
<keyword evidence="4" id="KW-0479">Metal-binding</keyword>
<evidence type="ECO:0000256" key="2">
    <source>
        <dbReference type="ARBA" id="ARBA00001947"/>
    </source>
</evidence>
<keyword evidence="13" id="KW-0234">DNA repair</keyword>
<dbReference type="SUPFAM" id="SSF52540">
    <property type="entry name" value="P-loop containing nucleoside triphosphate hydrolases"/>
    <property type="match status" value="2"/>
</dbReference>